<feature type="region of interest" description="Disordered" evidence="2">
    <location>
        <begin position="1243"/>
        <end position="1263"/>
    </location>
</feature>
<dbReference type="InterPro" id="IPR012340">
    <property type="entry name" value="NA-bd_OB-fold"/>
</dbReference>
<evidence type="ECO:0000256" key="2">
    <source>
        <dbReference type="SAM" id="MobiDB-lite"/>
    </source>
</evidence>
<feature type="compositionally biased region" description="Polar residues" evidence="2">
    <location>
        <begin position="1171"/>
        <end position="1198"/>
    </location>
</feature>
<dbReference type="InterPro" id="IPR011129">
    <property type="entry name" value="CSD"/>
</dbReference>
<evidence type="ECO:0000313" key="5">
    <source>
        <dbReference type="Proteomes" id="UP001046870"/>
    </source>
</evidence>
<dbReference type="Gene3D" id="3.40.50.1110">
    <property type="entry name" value="SGNH hydrolase"/>
    <property type="match status" value="1"/>
</dbReference>
<feature type="region of interest" description="Disordered" evidence="2">
    <location>
        <begin position="935"/>
        <end position="971"/>
    </location>
</feature>
<feature type="compositionally biased region" description="Basic and acidic residues" evidence="2">
    <location>
        <begin position="948"/>
        <end position="964"/>
    </location>
</feature>
<proteinExistence type="predicted"/>
<organism evidence="4 5">
    <name type="scientific">Megalops atlanticus</name>
    <name type="common">Tarpon</name>
    <name type="synonym">Clupea gigantea</name>
    <dbReference type="NCBI Taxonomy" id="7932"/>
    <lineage>
        <taxon>Eukaryota</taxon>
        <taxon>Metazoa</taxon>
        <taxon>Chordata</taxon>
        <taxon>Craniata</taxon>
        <taxon>Vertebrata</taxon>
        <taxon>Euteleostomi</taxon>
        <taxon>Actinopterygii</taxon>
        <taxon>Neopterygii</taxon>
        <taxon>Teleostei</taxon>
        <taxon>Elopiformes</taxon>
        <taxon>Megalopidae</taxon>
        <taxon>Megalops</taxon>
    </lineage>
</organism>
<gene>
    <name evidence="4" type="ORF">MATL_G00186270</name>
</gene>
<evidence type="ECO:0000256" key="1">
    <source>
        <dbReference type="SAM" id="Coils"/>
    </source>
</evidence>
<dbReference type="SUPFAM" id="SSF50249">
    <property type="entry name" value="Nucleic acid-binding proteins"/>
    <property type="match status" value="2"/>
</dbReference>
<dbReference type="Gene3D" id="2.40.50.140">
    <property type="entry name" value="Nucleic acid-binding proteins"/>
    <property type="match status" value="3"/>
</dbReference>
<comment type="caution">
    <text evidence="4">The sequence shown here is derived from an EMBL/GenBank/DDBJ whole genome shotgun (WGS) entry which is preliminary data.</text>
</comment>
<dbReference type="GO" id="GO:0005737">
    <property type="term" value="C:cytoplasm"/>
    <property type="evidence" value="ECO:0007669"/>
    <property type="project" value="UniProtKB-SubCell"/>
</dbReference>
<keyword evidence="1" id="KW-0175">Coiled coil</keyword>
<feature type="compositionally biased region" description="Basic and acidic residues" evidence="2">
    <location>
        <begin position="659"/>
        <end position="678"/>
    </location>
</feature>
<feature type="compositionally biased region" description="Basic residues" evidence="2">
    <location>
        <begin position="695"/>
        <end position="710"/>
    </location>
</feature>
<feature type="compositionally biased region" description="Basic and acidic residues" evidence="2">
    <location>
        <begin position="125"/>
        <end position="136"/>
    </location>
</feature>
<feature type="region of interest" description="Disordered" evidence="2">
    <location>
        <begin position="616"/>
        <end position="768"/>
    </location>
</feature>
<dbReference type="PANTHER" id="PTHR12913:SF3">
    <property type="entry name" value="SI:DKEYP-121D4.3"/>
    <property type="match status" value="1"/>
</dbReference>
<feature type="coiled-coil region" evidence="1">
    <location>
        <begin position="771"/>
        <end position="798"/>
    </location>
</feature>
<feature type="region of interest" description="Disordered" evidence="2">
    <location>
        <begin position="1097"/>
        <end position="1211"/>
    </location>
</feature>
<accession>A0A9D3PMF0</accession>
<reference evidence="4" key="1">
    <citation type="submission" date="2021-01" db="EMBL/GenBank/DDBJ databases">
        <authorList>
            <person name="Zahm M."/>
            <person name="Roques C."/>
            <person name="Cabau C."/>
            <person name="Klopp C."/>
            <person name="Donnadieu C."/>
            <person name="Jouanno E."/>
            <person name="Lampietro C."/>
            <person name="Louis A."/>
            <person name="Herpin A."/>
            <person name="Echchiki A."/>
            <person name="Berthelot C."/>
            <person name="Parey E."/>
            <person name="Roest-Crollius H."/>
            <person name="Braasch I."/>
            <person name="Postlethwait J."/>
            <person name="Bobe J."/>
            <person name="Montfort J."/>
            <person name="Bouchez O."/>
            <person name="Begum T."/>
            <person name="Mejri S."/>
            <person name="Adams A."/>
            <person name="Chen W.-J."/>
            <person name="Guiguen Y."/>
        </authorList>
    </citation>
    <scope>NUCLEOTIDE SEQUENCE</scope>
    <source>
        <strain evidence="4">YG-15Mar2019-1</strain>
        <tissue evidence="4">Brain</tissue>
    </source>
</reference>
<feature type="domain" description="Cold-shock" evidence="3">
    <location>
        <begin position="162"/>
        <end position="222"/>
    </location>
</feature>
<dbReference type="OrthoDB" id="6126005at2759"/>
<dbReference type="GO" id="GO:0003723">
    <property type="term" value="F:RNA binding"/>
    <property type="evidence" value="ECO:0007669"/>
    <property type="project" value="UniProtKB-KW"/>
</dbReference>
<dbReference type="SMART" id="SM00357">
    <property type="entry name" value="CSP"/>
    <property type="match status" value="2"/>
</dbReference>
<dbReference type="CDD" id="cd00229">
    <property type="entry name" value="SGNH_hydrolase"/>
    <property type="match status" value="1"/>
</dbReference>
<name>A0A9D3PMF0_MEGAT</name>
<dbReference type="SUPFAM" id="SSF52266">
    <property type="entry name" value="SGNH hydrolase"/>
    <property type="match status" value="1"/>
</dbReference>
<evidence type="ECO:0000259" key="3">
    <source>
        <dbReference type="SMART" id="SM00357"/>
    </source>
</evidence>
<sequence>MNRDFGQIGNSKRGPVGDRDFGPICEFGPVDRNYTPGMNERDFGSMMLSERGPGSVNYREFYECQEERGVFFDDQRAFPGPPDQDVGVTMCHDPRTMQQPGWVDTSGIPLPGLNQANQINPRMPEPPKPEPPRGEQPKPPASKKSRPSHNTGSTKPPPGRFQGVISFVGSDYGFIERDDLKKIFFSFDSFWGDTAEMLPGVQVQFTLYKEMGKEYATDVVVPPGGTEEVDSEIFQGVISKVPDLPGEGKPRKGPPPKYTGCIQATLYSGSTELPFGPQDSKPTLLLNDHVQFNLVTNLVTKQKRAINIELLPETFQFTSESREMGVVMSMKDGSGSIMSEQWGKICFDANENLDDADLSIVDEVDFTVVPTNGLDQQKAVRVRKLPEGTVTFGSKTREKIAEVIRMEGPSASLTLEKGKWKPVTSEVLPQRTVVFEDVSSEQYEGTVIKAIRKVSDRKQVDSEPDPRPGLLVTRFNISTNRGTKVECATNIEILPDTFSQSKEQREKGVVVDLRESFGFIKCQRDPRLFFHLREVMEESKLNLMDEVELTVLSSESAGEGDQAVRIRKLLWTAFTATPKLEGLGTTGKEKKKMTIKLLRDSVNEEMKNLKVKIESFSTEDFPQDPAEPLDEECSSGKPDDISSVSLKSKSAPPPAEVEAEQKGEGRHRERSRSAERRWSSQSWRQRSPAGEHTRGRSRSHSRERGHRRRSDSRERAANQARRRSRSRSPGRDGGSRRKGSTNDAHARHPIMRDRSREVHLGQSAQELPRHNDILDDELVRKKRELELLEEQIARKRAIIAMEQKGLTPKVHPKEEQDYDSHLPTDNGYYRCRLPLESGHDTPLKDVRPAPGPIKSILKKRAEPFESDNYLQTEFTKKPSLNQNFLSQSHLDQPHGPKSNISTQFDRFLQILNKGVDVNLLTTLVRETRKETAAYEKQAAHQLPQNEVTYKDRDPYKDSYGRRPEEQEDLGESGQDFLLPHERACQDGIGFSRIVGMKHRVQEEEPYWKEGDVEDEERFLYGERAFADEDEQETSAPPDRRQRGPSPPWPAVEKPLSVADSEDKMQHYDKIQSLLQTIGLELDTAEVSKLTDRTRERLYGKKLKAKPPGSADREWERRRSQTGSPESEPARSVSPVQSSRREVYMTYSSILEHGSAHNQRRSREVHIDSRTVQHTQDSVSPSAAQYPHTSSESYPTPSGSAREGAKQVKELPTTKSRCLRVIKTVNLRGQVSQNKGAVSALKEVPLTEQSSAPSPGPLPASSEVTEKMQVATISEDEIKAKQKKRLEQFNERMRLKKEQQKEALWTRAESQKVPPGKTCTEVKNVWICGHSLVFWAEKRAKSPEYGKQLGMDSSCVRVWWKGMQGMTWEQLLPLLLKLKGSWPNPDVIILHLGGNDLGKTDPKGLLAAIKRDLTSLKSIFPQCLLVWSDILPRRSWRTTEDAEAMESIRVSVNRKVQADIAELGGAALTHDQIRPGSDAGLYRPDGVHLSGKGIDTFNADMQDFLEKWETKLNETASQS</sequence>
<feature type="region of interest" description="Disordered" evidence="2">
    <location>
        <begin position="1"/>
        <end position="38"/>
    </location>
</feature>
<keyword evidence="5" id="KW-1185">Reference proteome</keyword>
<feature type="domain" description="Cold-shock" evidence="3">
    <location>
        <begin position="507"/>
        <end position="569"/>
    </location>
</feature>
<evidence type="ECO:0000313" key="4">
    <source>
        <dbReference type="EMBL" id="KAG7462581.1"/>
    </source>
</evidence>
<dbReference type="PANTHER" id="PTHR12913">
    <property type="entry name" value="UNR PROTEIN N-RAS UPSTREAM GENE PROTEIN"/>
    <property type="match status" value="1"/>
</dbReference>
<protein>
    <recommendedName>
        <fullName evidence="3">Cold-shock domain-containing protein</fullName>
    </recommendedName>
</protein>
<dbReference type="EMBL" id="JAFDVH010000016">
    <property type="protein sequence ID" value="KAG7462581.1"/>
    <property type="molecule type" value="Genomic_DNA"/>
</dbReference>
<feature type="compositionally biased region" description="Basic and acidic residues" evidence="2">
    <location>
        <begin position="744"/>
        <end position="759"/>
    </location>
</feature>
<feature type="region of interest" description="Disordered" evidence="2">
    <location>
        <begin position="1024"/>
        <end position="1059"/>
    </location>
</feature>
<feature type="region of interest" description="Disordered" evidence="2">
    <location>
        <begin position="97"/>
        <end position="162"/>
    </location>
</feature>
<dbReference type="InterPro" id="IPR036514">
    <property type="entry name" value="SGNH_hydro_sf"/>
</dbReference>
<dbReference type="Proteomes" id="UP001046870">
    <property type="component" value="Chromosome 16"/>
</dbReference>
<feature type="compositionally biased region" description="Basic and acidic residues" evidence="2">
    <location>
        <begin position="1160"/>
        <end position="1170"/>
    </location>
</feature>